<keyword evidence="1" id="KW-0732">Signal</keyword>
<dbReference type="Proteomes" id="UP000773462">
    <property type="component" value="Unassembled WGS sequence"/>
</dbReference>
<sequence>MKKLALLLTTLLLALGLVYPGGAGQAAAAAAPVYTEIATFVEGNLLISPAKSVLVNGSAYVPVKLAGQIPGFTVAADATGVTLTGSKGSAKLNKDNSILYKSTNYVAFKTLLKLGAIDGKYASSAIALFVWSTEDGKNKSNSMLYAISKLPGTMGIVLGKKVYLYGHPGSHWVKSVQYVDDNNQNFVMQNEAGTEWVLDLNDFVDNTMYTMENIDYLKYYYNGLTVWTRNAMITDSPFKNFEKATIANFRPNPANGNLEMIIRRANGQEVPLKIEPRDDPSEYVEEVLFFKNPQTKFKISDKMWSAIREERAVSGMTITELLLSWGDPDEVYDGYVVYGHQYVYFINDKVFSIVNL</sequence>
<evidence type="ECO:0000313" key="2">
    <source>
        <dbReference type="EMBL" id="MBP2111179.1"/>
    </source>
</evidence>
<protein>
    <recommendedName>
        <fullName evidence="4">Copper amine oxidase-like N-terminal domain-containing protein</fullName>
    </recommendedName>
</protein>
<dbReference type="RefSeq" id="WP_036728437.1">
    <property type="nucleotide sequence ID" value="NZ_JAGGLV010000003.1"/>
</dbReference>
<evidence type="ECO:0000256" key="1">
    <source>
        <dbReference type="SAM" id="SignalP"/>
    </source>
</evidence>
<keyword evidence="3" id="KW-1185">Reference proteome</keyword>
<gene>
    <name evidence="2" type="ORF">J2Z70_001320</name>
</gene>
<evidence type="ECO:0000313" key="3">
    <source>
        <dbReference type="Proteomes" id="UP000773462"/>
    </source>
</evidence>
<proteinExistence type="predicted"/>
<comment type="caution">
    <text evidence="2">The sequence shown here is derived from an EMBL/GenBank/DDBJ whole genome shotgun (WGS) entry which is preliminary data.</text>
</comment>
<reference evidence="2 3" key="1">
    <citation type="submission" date="2021-03" db="EMBL/GenBank/DDBJ databases">
        <title>Genomic Encyclopedia of Type Strains, Phase IV (KMG-IV): sequencing the most valuable type-strain genomes for metagenomic binning, comparative biology and taxonomic classification.</title>
        <authorList>
            <person name="Goeker M."/>
        </authorList>
    </citation>
    <scope>NUCLEOTIDE SEQUENCE [LARGE SCALE GENOMIC DNA]</scope>
    <source>
        <strain evidence="2 3">DSM 101953</strain>
    </source>
</reference>
<evidence type="ECO:0008006" key="4">
    <source>
        <dbReference type="Google" id="ProtNLM"/>
    </source>
</evidence>
<feature type="signal peptide" evidence="1">
    <location>
        <begin position="1"/>
        <end position="23"/>
    </location>
</feature>
<accession>A0ABS4NM82</accession>
<name>A0ABS4NM82_9BACL</name>
<feature type="chain" id="PRO_5045756914" description="Copper amine oxidase-like N-terminal domain-containing protein" evidence="1">
    <location>
        <begin position="24"/>
        <end position="356"/>
    </location>
</feature>
<dbReference type="EMBL" id="JAGGLV010000003">
    <property type="protein sequence ID" value="MBP2111179.1"/>
    <property type="molecule type" value="Genomic_DNA"/>
</dbReference>
<organism evidence="2 3">
    <name type="scientific">Paenibacillus silagei</name>
    <dbReference type="NCBI Taxonomy" id="1670801"/>
    <lineage>
        <taxon>Bacteria</taxon>
        <taxon>Bacillati</taxon>
        <taxon>Bacillota</taxon>
        <taxon>Bacilli</taxon>
        <taxon>Bacillales</taxon>
        <taxon>Paenibacillaceae</taxon>
        <taxon>Paenibacillus</taxon>
    </lineage>
</organism>